<accession>A0A3Q9GKK9</accession>
<sequence>MTTEEVTRRHSHVPSKNRRQPVTSYRIQLSAQFDFAAVEEIIPYLSSLGVTDVFFSPILQAAPGSMHGYDVVDHERISADLGGIEGFRRVSRAIHDAGMYVIVDIVPNHMAVPTPLFHNRALWSALRDGEESPYRAWFDVAFNDAGEGLLMPVLGSRIGQALAAGEITIEDMVVPGFSQEGPTKVVRYYDHVFPVRRGTEALPLTELLDAQYYRLAYWRVANEEINYRRFFDVDTLAAIRVEDEEVFRQSHALLIELFDEGLIDSFRIDHPDGLADPRGYFRNLQEATGGAWSVAEKILEGEETLPTDWPTSGTTGYDTLQRLQGLFTDPVGISALTQAYSELSGSTDSVATMQVKAKRQIVATSLFAEVDRLASLLSEICYLDVRLRDHTFRSLRDAVVELVVHMDRYRAYVVPGERPTPEDERVLRAAAQRAGRNLDADRQESLEVVVDILLGNEIGSAGRTHEARRGELIVRFQQVCGAVMAKGVEDTTFYRYTVLTSANEVGGGPQHFVTTPDQFHDFQTRTHLTWPVTMSTLSTHDTKRCEDVRARIAPISQYSQRWVALLAQARSLVAEARPADLDGQAENLLWQTLVGTWDDGPIEIERLRSYLLKASREQKSWTTWTEQNEAAEEGMLSYAEAILNNDDVLDLLASFHEETLPAIRTMILSQKAIQMTGIGVPDTYNGEEITQTSLVDPDNRRAVDFAGLSDTLAKLDHDGLPSAPSLDQEKLWVTSRLARLRRDLPELASAECGYHALPVSTGHALAFARTLADEPVLVTLALRHVPEFAGDFTVVLPAGQWRNVLTGATIAGGTQPLGDVLGRFPVAVLEKHA</sequence>
<dbReference type="InterPro" id="IPR017853">
    <property type="entry name" value="GH"/>
</dbReference>
<dbReference type="CDD" id="cd11336">
    <property type="entry name" value="AmyAc_MTSase"/>
    <property type="match status" value="1"/>
</dbReference>
<dbReference type="GO" id="GO:0047470">
    <property type="term" value="F:(1,4)-alpha-D-glucan 1-alpha-D-glucosylmutase activity"/>
    <property type="evidence" value="ECO:0007669"/>
    <property type="project" value="TreeGrafter"/>
</dbReference>
<dbReference type="SMART" id="SM00642">
    <property type="entry name" value="Aamy"/>
    <property type="match status" value="1"/>
</dbReference>
<dbReference type="Pfam" id="PF00128">
    <property type="entry name" value="Alpha-amylase"/>
    <property type="match status" value="1"/>
</dbReference>
<dbReference type="GO" id="GO:0005992">
    <property type="term" value="P:trehalose biosynthetic process"/>
    <property type="evidence" value="ECO:0007669"/>
    <property type="project" value="TreeGrafter"/>
</dbReference>
<dbReference type="EMBL" id="CP033905">
    <property type="protein sequence ID" value="AZR06000.1"/>
    <property type="molecule type" value="Genomic_DNA"/>
</dbReference>
<dbReference type="InterPro" id="IPR006047">
    <property type="entry name" value="GH13_cat_dom"/>
</dbReference>
<dbReference type="Gene3D" id="3.30.1590.10">
    <property type="entry name" value="Maltooligosyl trehalose synthase, domain 2"/>
    <property type="match status" value="1"/>
</dbReference>
<dbReference type="InterPro" id="IPR013797">
    <property type="entry name" value="Maltooligo_trehalose_synth_4"/>
</dbReference>
<dbReference type="NCBIfam" id="TIGR02401">
    <property type="entry name" value="trehalose_TreY"/>
    <property type="match status" value="1"/>
</dbReference>
<dbReference type="SUPFAM" id="SSF51445">
    <property type="entry name" value="(Trans)glycosidases"/>
    <property type="match status" value="1"/>
</dbReference>
<dbReference type="Gene3D" id="1.10.10.470">
    <property type="entry name" value="Maltooligosyl trehalose synthase, domain 4"/>
    <property type="match status" value="1"/>
</dbReference>
<feature type="domain" description="Glycosyl hydrolase family 13 catalytic" evidence="1">
    <location>
        <begin position="34"/>
        <end position="716"/>
    </location>
</feature>
<organism evidence="2 3">
    <name type="scientific">Trueperella pyogenes</name>
    <dbReference type="NCBI Taxonomy" id="1661"/>
    <lineage>
        <taxon>Bacteria</taxon>
        <taxon>Bacillati</taxon>
        <taxon>Actinomycetota</taxon>
        <taxon>Actinomycetes</taxon>
        <taxon>Actinomycetales</taxon>
        <taxon>Actinomycetaceae</taxon>
        <taxon>Trueperella</taxon>
    </lineage>
</organism>
<proteinExistence type="predicted"/>
<evidence type="ECO:0000313" key="2">
    <source>
        <dbReference type="EMBL" id="AZR06000.1"/>
    </source>
</evidence>
<dbReference type="GO" id="GO:0030980">
    <property type="term" value="P:alpha-glucan catabolic process"/>
    <property type="evidence" value="ECO:0007669"/>
    <property type="project" value="TreeGrafter"/>
</dbReference>
<name>A0A3Q9GKK9_9ACTO</name>
<evidence type="ECO:0000259" key="1">
    <source>
        <dbReference type="SMART" id="SM00642"/>
    </source>
</evidence>
<dbReference type="InterPro" id="IPR012767">
    <property type="entry name" value="Trehalose_TreY"/>
</dbReference>
<dbReference type="Gene3D" id="1.10.150.200">
    <property type="entry name" value="Maltooligosyl trehalose synthase, domain 3"/>
    <property type="match status" value="1"/>
</dbReference>
<dbReference type="PANTHER" id="PTHR10357:SF216">
    <property type="entry name" value="MALTOOLIGOSYL TREHALOSE SYNTHASE-RELATED"/>
    <property type="match status" value="1"/>
</dbReference>
<dbReference type="PANTHER" id="PTHR10357">
    <property type="entry name" value="ALPHA-AMYLASE FAMILY MEMBER"/>
    <property type="match status" value="1"/>
</dbReference>
<reference evidence="2 3" key="1">
    <citation type="submission" date="2018-11" db="EMBL/GenBank/DDBJ databases">
        <title>Multidrug-resistant genes are associated with an 42-kb island TGI1 carrying a complex class 1 integron in a Trueperella pyogenes.</title>
        <authorList>
            <person name="Dong W."/>
        </authorList>
    </citation>
    <scope>NUCLEOTIDE SEQUENCE [LARGE SCALE GENOMIC DNA]</scope>
    <source>
        <strain evidence="2 3">TP4</strain>
    </source>
</reference>
<dbReference type="Gene3D" id="3.20.20.80">
    <property type="entry name" value="Glycosidases"/>
    <property type="match status" value="1"/>
</dbReference>
<evidence type="ECO:0000313" key="3">
    <source>
        <dbReference type="Proteomes" id="UP000275951"/>
    </source>
</evidence>
<protein>
    <submittedName>
        <fullName evidence="2">Malto-oligosyltrehalose synthase</fullName>
    </submittedName>
</protein>
<dbReference type="RefSeq" id="WP_108725868.1">
    <property type="nucleotide sequence ID" value="NZ_CP029001.1"/>
</dbReference>
<dbReference type="AlphaFoldDB" id="A0A3Q9GKK9"/>
<gene>
    <name evidence="2" type="primary">treY</name>
    <name evidence="2" type="ORF">EBQ10_00930</name>
</gene>
<dbReference type="Proteomes" id="UP000275951">
    <property type="component" value="Chromosome"/>
</dbReference>